<dbReference type="GO" id="GO:0016787">
    <property type="term" value="F:hydrolase activity"/>
    <property type="evidence" value="ECO:0007669"/>
    <property type="project" value="UniProtKB-KW"/>
</dbReference>
<evidence type="ECO:0000256" key="3">
    <source>
        <dbReference type="ARBA" id="ARBA00022679"/>
    </source>
</evidence>
<dbReference type="SMR" id="A0A0D2JQX3"/>
<keyword evidence="5" id="KW-0378">Hydrolase</keyword>
<comment type="catalytic activity">
    <reaction evidence="1">
        <text>inosine + phosphate = alpha-D-ribose 1-phosphate + hypoxanthine</text>
        <dbReference type="Rhea" id="RHEA:27646"/>
        <dbReference type="ChEBI" id="CHEBI:17368"/>
        <dbReference type="ChEBI" id="CHEBI:17596"/>
        <dbReference type="ChEBI" id="CHEBI:43474"/>
        <dbReference type="ChEBI" id="CHEBI:57720"/>
        <dbReference type="EC" id="2.4.2.1"/>
    </reaction>
    <physiologicalReaction direction="left-to-right" evidence="1">
        <dbReference type="Rhea" id="RHEA:27647"/>
    </physiologicalReaction>
</comment>
<keyword evidence="3" id="KW-0808">Transferase</keyword>
<accession>A0A0D2JQX3</accession>
<evidence type="ECO:0000256" key="5">
    <source>
        <dbReference type="ARBA" id="ARBA00022801"/>
    </source>
</evidence>
<dbReference type="PANTHER" id="PTHR30616">
    <property type="entry name" value="UNCHARACTERIZED PROTEIN YFIH"/>
    <property type="match status" value="1"/>
</dbReference>
<dbReference type="InParanoid" id="A0A0D2JQX3"/>
<dbReference type="STRING" id="1429043.X474_22005"/>
<comment type="similarity">
    <text evidence="2">Belongs to the purine nucleoside phosphorylase YfiH/LACC1 family.</text>
</comment>
<evidence type="ECO:0000256" key="8">
    <source>
        <dbReference type="ARBA" id="ARBA00048968"/>
    </source>
</evidence>
<organism evidence="10 11">
    <name type="scientific">Dethiosulfatarculus sandiegensis</name>
    <dbReference type="NCBI Taxonomy" id="1429043"/>
    <lineage>
        <taxon>Bacteria</taxon>
        <taxon>Pseudomonadati</taxon>
        <taxon>Thermodesulfobacteriota</taxon>
        <taxon>Desulfarculia</taxon>
        <taxon>Desulfarculales</taxon>
        <taxon>Desulfarculaceae</taxon>
        <taxon>Dethiosulfatarculus</taxon>
    </lineage>
</organism>
<name>A0A0D2JQX3_9BACT</name>
<keyword evidence="6" id="KW-0862">Zinc</keyword>
<evidence type="ECO:0000256" key="6">
    <source>
        <dbReference type="ARBA" id="ARBA00022833"/>
    </source>
</evidence>
<dbReference type="FunCoup" id="A0A0D2JQX3">
    <property type="interactions" value="434"/>
</dbReference>
<evidence type="ECO:0000256" key="2">
    <source>
        <dbReference type="ARBA" id="ARBA00007353"/>
    </source>
</evidence>
<gene>
    <name evidence="10" type="ORF">X474_22005</name>
</gene>
<dbReference type="InterPro" id="IPR011324">
    <property type="entry name" value="Cytotoxic_necrot_fac-like_cat"/>
</dbReference>
<protein>
    <submittedName>
        <fullName evidence="10">Copper oxidase</fullName>
    </submittedName>
</protein>
<dbReference type="CDD" id="cd16833">
    <property type="entry name" value="YfiH"/>
    <property type="match status" value="1"/>
</dbReference>
<dbReference type="PATRIC" id="fig|1429043.3.peg.4666"/>
<comment type="catalytic activity">
    <reaction evidence="7">
        <text>adenosine + H2O + H(+) = inosine + NH4(+)</text>
        <dbReference type="Rhea" id="RHEA:24408"/>
        <dbReference type="ChEBI" id="CHEBI:15377"/>
        <dbReference type="ChEBI" id="CHEBI:15378"/>
        <dbReference type="ChEBI" id="CHEBI:16335"/>
        <dbReference type="ChEBI" id="CHEBI:17596"/>
        <dbReference type="ChEBI" id="CHEBI:28938"/>
        <dbReference type="EC" id="3.5.4.4"/>
    </reaction>
    <physiologicalReaction direction="left-to-right" evidence="7">
        <dbReference type="Rhea" id="RHEA:24409"/>
    </physiologicalReaction>
</comment>
<dbReference type="Gene3D" id="3.60.140.10">
    <property type="entry name" value="CNF1/YfiH-like putative cysteine hydrolases"/>
    <property type="match status" value="1"/>
</dbReference>
<dbReference type="AlphaFoldDB" id="A0A0D2JQX3"/>
<evidence type="ECO:0000313" key="11">
    <source>
        <dbReference type="Proteomes" id="UP000032233"/>
    </source>
</evidence>
<keyword evidence="11" id="KW-1185">Reference proteome</keyword>
<comment type="catalytic activity">
    <reaction evidence="8">
        <text>adenosine + phosphate = alpha-D-ribose 1-phosphate + adenine</text>
        <dbReference type="Rhea" id="RHEA:27642"/>
        <dbReference type="ChEBI" id="CHEBI:16335"/>
        <dbReference type="ChEBI" id="CHEBI:16708"/>
        <dbReference type="ChEBI" id="CHEBI:43474"/>
        <dbReference type="ChEBI" id="CHEBI:57720"/>
        <dbReference type="EC" id="2.4.2.1"/>
    </reaction>
    <physiologicalReaction direction="left-to-right" evidence="8">
        <dbReference type="Rhea" id="RHEA:27643"/>
    </physiologicalReaction>
</comment>
<evidence type="ECO:0000256" key="9">
    <source>
        <dbReference type="ARBA" id="ARBA00049893"/>
    </source>
</evidence>
<proteinExistence type="inferred from homology"/>
<dbReference type="InterPro" id="IPR038371">
    <property type="entry name" value="Cu_polyphenol_OxRdtase_sf"/>
</dbReference>
<dbReference type="GO" id="GO:0005507">
    <property type="term" value="F:copper ion binding"/>
    <property type="evidence" value="ECO:0007669"/>
    <property type="project" value="TreeGrafter"/>
</dbReference>
<comment type="caution">
    <text evidence="10">The sequence shown here is derived from an EMBL/GenBank/DDBJ whole genome shotgun (WGS) entry which is preliminary data.</text>
</comment>
<reference evidence="10 11" key="1">
    <citation type="submission" date="2013-11" db="EMBL/GenBank/DDBJ databases">
        <title>Metagenomic analysis of a methanogenic consortium involved in long chain n-alkane degradation.</title>
        <authorList>
            <person name="Davidova I.A."/>
            <person name="Callaghan A.V."/>
            <person name="Wawrik B."/>
            <person name="Pruitt S."/>
            <person name="Marks C."/>
            <person name="Duncan K.E."/>
            <person name="Suflita J.M."/>
        </authorList>
    </citation>
    <scope>NUCLEOTIDE SEQUENCE [LARGE SCALE GENOMIC DNA]</scope>
    <source>
        <strain evidence="10 11">SPR</strain>
    </source>
</reference>
<sequence>MPVLKFSSLSKLDGLVHAVTTRQGGVSDPPFDSLNLAGAEDSREAIQENLSRLCKAMGLKELVQVKQVHGREIKAAEKGDAAYLGEGDGLVTDRPGLGLLVKQADCQAVILAAPGKAVANLHAGWRGNVADMPGYGVEFLEKNYHVDPGEIHAAVSPSLGPCCAEFTNHATELGRAFLPYEVSENHFDLWRVTFDQLTARGVKPENIEISGLCTKCGREFFSYRREGKTGRFGTVAALTRGEDR</sequence>
<evidence type="ECO:0000313" key="10">
    <source>
        <dbReference type="EMBL" id="KIX11895.1"/>
    </source>
</evidence>
<dbReference type="Pfam" id="PF02578">
    <property type="entry name" value="Cu-oxidase_4"/>
    <property type="match status" value="1"/>
</dbReference>
<dbReference type="EMBL" id="AZAC01000038">
    <property type="protein sequence ID" value="KIX11895.1"/>
    <property type="molecule type" value="Genomic_DNA"/>
</dbReference>
<dbReference type="GO" id="GO:0017061">
    <property type="term" value="F:S-methyl-5-thioadenosine phosphorylase activity"/>
    <property type="evidence" value="ECO:0007669"/>
    <property type="project" value="UniProtKB-EC"/>
</dbReference>
<dbReference type="PANTHER" id="PTHR30616:SF2">
    <property type="entry name" value="PURINE NUCLEOSIDE PHOSPHORYLASE LACC1"/>
    <property type="match status" value="1"/>
</dbReference>
<evidence type="ECO:0000256" key="7">
    <source>
        <dbReference type="ARBA" id="ARBA00047989"/>
    </source>
</evidence>
<keyword evidence="4" id="KW-0479">Metal-binding</keyword>
<evidence type="ECO:0000256" key="4">
    <source>
        <dbReference type="ARBA" id="ARBA00022723"/>
    </source>
</evidence>
<evidence type="ECO:0000256" key="1">
    <source>
        <dbReference type="ARBA" id="ARBA00000553"/>
    </source>
</evidence>
<dbReference type="Proteomes" id="UP000032233">
    <property type="component" value="Unassembled WGS sequence"/>
</dbReference>
<dbReference type="InterPro" id="IPR003730">
    <property type="entry name" value="Cu_polyphenol_OxRdtase"/>
</dbReference>
<dbReference type="SUPFAM" id="SSF64438">
    <property type="entry name" value="CNF1/YfiH-like putative cysteine hydrolases"/>
    <property type="match status" value="1"/>
</dbReference>
<comment type="catalytic activity">
    <reaction evidence="9">
        <text>S-methyl-5'-thioadenosine + phosphate = 5-(methylsulfanyl)-alpha-D-ribose 1-phosphate + adenine</text>
        <dbReference type="Rhea" id="RHEA:11852"/>
        <dbReference type="ChEBI" id="CHEBI:16708"/>
        <dbReference type="ChEBI" id="CHEBI:17509"/>
        <dbReference type="ChEBI" id="CHEBI:43474"/>
        <dbReference type="ChEBI" id="CHEBI:58533"/>
        <dbReference type="EC" id="2.4.2.28"/>
    </reaction>
    <physiologicalReaction direction="left-to-right" evidence="9">
        <dbReference type="Rhea" id="RHEA:11853"/>
    </physiologicalReaction>
</comment>